<dbReference type="GO" id="GO:0005856">
    <property type="term" value="C:cytoskeleton"/>
    <property type="evidence" value="ECO:0007669"/>
    <property type="project" value="UniProtKB-ARBA"/>
</dbReference>
<proteinExistence type="predicted"/>
<sequence length="333" mass="39812">MEILKKNPKSLIHRAIISTDSQKLITEYFHSKFENDQIKKYPEFDVAKSGPEVELLKACRELSQNEKELDAKHEEYEEKRKFMNQQWAEMRRKESLLRESFIKFDNFVKENHEKRLRAQRKINDEKDCQKIYQNQIAELEEKLVYLAAIRDKMQKYVKDYRPAQNYLESVVNEIGEFQSISQIFNRYENLMEVRQNVAEHQDKNLHTLEEIGIEMQRITEGKGHTLISLNNQLATLQSRYDRVKVEALKWETAVSRIKSIAAEKILELIRIRLACWNLYTQMCKRKGIPIDVSKNDIENQLVHIKRTIVELKRIVRIAEKRFTKVNKTLKKWQ</sequence>
<dbReference type="EMBL" id="CAJNRD030001123">
    <property type="protein sequence ID" value="CAG5102188.1"/>
    <property type="molecule type" value="Genomic_DNA"/>
</dbReference>
<dbReference type="Proteomes" id="UP000786811">
    <property type="component" value="Unassembled WGS sequence"/>
</dbReference>
<name>A0A8J2MR58_COTCN</name>
<organism evidence="4 5">
    <name type="scientific">Cotesia congregata</name>
    <name type="common">Parasitoid wasp</name>
    <name type="synonym">Apanteles congregatus</name>
    <dbReference type="NCBI Taxonomy" id="51543"/>
    <lineage>
        <taxon>Eukaryota</taxon>
        <taxon>Metazoa</taxon>
        <taxon>Ecdysozoa</taxon>
        <taxon>Arthropoda</taxon>
        <taxon>Hexapoda</taxon>
        <taxon>Insecta</taxon>
        <taxon>Pterygota</taxon>
        <taxon>Neoptera</taxon>
        <taxon>Endopterygota</taxon>
        <taxon>Hymenoptera</taxon>
        <taxon>Apocrita</taxon>
        <taxon>Ichneumonoidea</taxon>
        <taxon>Braconidae</taxon>
        <taxon>Microgastrinae</taxon>
        <taxon>Cotesia</taxon>
    </lineage>
</organism>
<feature type="coiled-coil region" evidence="2">
    <location>
        <begin position="59"/>
        <end position="93"/>
    </location>
</feature>
<dbReference type="AlphaFoldDB" id="A0A8J2MR58"/>
<evidence type="ECO:0000256" key="1">
    <source>
        <dbReference type="ARBA" id="ARBA00023054"/>
    </source>
</evidence>
<keyword evidence="1 2" id="KW-0175">Coiled coil</keyword>
<comment type="caution">
    <text evidence="4">The sequence shown here is derived from an EMBL/GenBank/DDBJ whole genome shotgun (WGS) entry which is preliminary data.</text>
</comment>
<accession>A0A8J2MR58</accession>
<dbReference type="OrthoDB" id="10264298at2759"/>
<dbReference type="PANTHER" id="PTHR21683">
    <property type="entry name" value="COILED-COIL DOMAIN-CONTAINING PROTEIN 42 LIKE-2-LIKE-RELATED"/>
    <property type="match status" value="1"/>
</dbReference>
<gene>
    <name evidence="4" type="ORF">HICCMSTLAB_LOCUS10890</name>
</gene>
<dbReference type="InterPro" id="IPR051147">
    <property type="entry name" value="CFAP_domain-containing"/>
</dbReference>
<dbReference type="InterPro" id="IPR025252">
    <property type="entry name" value="DUF4200"/>
</dbReference>
<keyword evidence="5" id="KW-1185">Reference proteome</keyword>
<dbReference type="PANTHER" id="PTHR21683:SF2">
    <property type="entry name" value="COILED-COIL DOMAIN-CONTAINING PROTEIN 42 LIKE-2-LIKE"/>
    <property type="match status" value="1"/>
</dbReference>
<feature type="domain" description="DUF4200" evidence="3">
    <location>
        <begin position="56"/>
        <end position="172"/>
    </location>
</feature>
<evidence type="ECO:0000313" key="5">
    <source>
        <dbReference type="Proteomes" id="UP000786811"/>
    </source>
</evidence>
<evidence type="ECO:0000256" key="2">
    <source>
        <dbReference type="SAM" id="Coils"/>
    </source>
</evidence>
<evidence type="ECO:0000259" key="3">
    <source>
        <dbReference type="Pfam" id="PF13863"/>
    </source>
</evidence>
<reference evidence="4" key="1">
    <citation type="submission" date="2021-04" db="EMBL/GenBank/DDBJ databases">
        <authorList>
            <person name="Chebbi M.A.C M."/>
        </authorList>
    </citation>
    <scope>NUCLEOTIDE SEQUENCE</scope>
</reference>
<dbReference type="Pfam" id="PF13863">
    <property type="entry name" value="DUF4200"/>
    <property type="match status" value="1"/>
</dbReference>
<protein>
    <submittedName>
        <fullName evidence="4">Similar to v1g187067: Coiled-coil domain-containing protein 42 homolog (Nematostella vectensis)</fullName>
    </submittedName>
</protein>
<evidence type="ECO:0000313" key="4">
    <source>
        <dbReference type="EMBL" id="CAG5102188.1"/>
    </source>
</evidence>